<dbReference type="KEGG" id="pbv:AR543_13655"/>
<comment type="similarity">
    <text evidence="2">Belongs to the acyltransferase 3 family.</text>
</comment>
<dbReference type="InterPro" id="IPR002656">
    <property type="entry name" value="Acyl_transf_3_dom"/>
</dbReference>
<feature type="transmembrane region" description="Helical" evidence="3">
    <location>
        <begin position="150"/>
        <end position="169"/>
    </location>
</feature>
<dbReference type="GO" id="GO:0016747">
    <property type="term" value="F:acyltransferase activity, transferring groups other than amino-acyl groups"/>
    <property type="evidence" value="ECO:0007669"/>
    <property type="project" value="InterPro"/>
</dbReference>
<keyword evidence="3" id="KW-0812">Transmembrane</keyword>
<feature type="transmembrane region" description="Helical" evidence="3">
    <location>
        <begin position="69"/>
        <end position="92"/>
    </location>
</feature>
<feature type="transmembrane region" description="Helical" evidence="3">
    <location>
        <begin position="37"/>
        <end position="57"/>
    </location>
</feature>
<dbReference type="PANTHER" id="PTHR37312:SF1">
    <property type="entry name" value="MEMBRANE-BOUND ACYLTRANSFERASE YKRP-RELATED"/>
    <property type="match status" value="1"/>
</dbReference>
<evidence type="ECO:0000313" key="5">
    <source>
        <dbReference type="EMBL" id="ANF96947.1"/>
    </source>
</evidence>
<evidence type="ECO:0000256" key="1">
    <source>
        <dbReference type="ARBA" id="ARBA00004370"/>
    </source>
</evidence>
<comment type="subcellular location">
    <subcellularLocation>
        <location evidence="1">Membrane</location>
    </subcellularLocation>
</comment>
<gene>
    <name evidence="5" type="ORF">AR543_13655</name>
</gene>
<feature type="transmembrane region" description="Helical" evidence="3">
    <location>
        <begin position="7"/>
        <end position="25"/>
    </location>
</feature>
<feature type="transmembrane region" description="Helical" evidence="3">
    <location>
        <begin position="129"/>
        <end position="144"/>
    </location>
</feature>
<dbReference type="RefSeq" id="WP_060535054.1">
    <property type="nucleotide sequence ID" value="NZ_CP013023.1"/>
</dbReference>
<keyword evidence="3" id="KW-1133">Transmembrane helix</keyword>
<organism evidence="5 6">
    <name type="scientific">Paenibacillus bovis</name>
    <dbReference type="NCBI Taxonomy" id="1616788"/>
    <lineage>
        <taxon>Bacteria</taxon>
        <taxon>Bacillati</taxon>
        <taxon>Bacillota</taxon>
        <taxon>Bacilli</taxon>
        <taxon>Bacillales</taxon>
        <taxon>Paenibacillaceae</taxon>
        <taxon>Paenibacillus</taxon>
    </lineage>
</organism>
<reference evidence="6" key="1">
    <citation type="submission" date="2015-10" db="EMBL/GenBank/DDBJ databases">
        <title>Genome of Paenibacillus bovis sp. nov.</title>
        <authorList>
            <person name="Wu Z."/>
            <person name="Gao C."/>
            <person name="Liu Z."/>
            <person name="Zheng H."/>
        </authorList>
    </citation>
    <scope>NUCLEOTIDE SEQUENCE [LARGE SCALE GENOMIC DNA]</scope>
    <source>
        <strain evidence="6">BD3526</strain>
    </source>
</reference>
<dbReference type="InterPro" id="IPR052734">
    <property type="entry name" value="Nod_factor_acetyltransferase"/>
</dbReference>
<reference evidence="5 6" key="2">
    <citation type="journal article" date="2016" name="Int. J. Syst. Evol. Microbiol.">
        <title>Paenibacillus bovis sp. nov., isolated from raw yak (Bos grunniens) milk.</title>
        <authorList>
            <person name="Gao C."/>
            <person name="Han J."/>
            <person name="Liu Z."/>
            <person name="Xu X."/>
            <person name="Hang F."/>
            <person name="Wu Z."/>
        </authorList>
    </citation>
    <scope>NUCLEOTIDE SEQUENCE [LARGE SCALE GENOMIC DNA]</scope>
    <source>
        <strain evidence="5 6">BD3526</strain>
    </source>
</reference>
<dbReference type="Proteomes" id="UP000078148">
    <property type="component" value="Chromosome"/>
</dbReference>
<feature type="transmembrane region" description="Helical" evidence="3">
    <location>
        <begin position="181"/>
        <end position="203"/>
    </location>
</feature>
<sequence length="342" mass="39476">MTKRDAYFDNVKFLLILLVVIGHLIEPLYDDPLLRPLYLFIYSFHIPMFVLVSGYFAKNIGTGDYLNKVISRLVIPYLVFETLYSLFDYWIYDRPELVFSYFTPYWLMWFFFSMILWKVAMPYIIRIRYALPIVVAVALLAGYANDAQYYASVSRTIVFFPFFLLGYYLDKSMISRLHTRGMRIVSTAVLGAAFVMIVLYSQLYRKEWFYGSFSYETLGHNEWSAGIYRIGVYALAVLIGGAVLSLVPRRSIPWVSGMGMNTLYTYLLHGFIVMALTAGGLYEVLDSAASKLLLIVIGIAITVILSLGSIRTWLRWLIEPRARRIFKRHPGRSSREGQTEHG</sequence>
<dbReference type="PANTHER" id="PTHR37312">
    <property type="entry name" value="MEMBRANE-BOUND ACYLTRANSFERASE YKRP-RELATED"/>
    <property type="match status" value="1"/>
</dbReference>
<evidence type="ECO:0000313" key="6">
    <source>
        <dbReference type="Proteomes" id="UP000078148"/>
    </source>
</evidence>
<evidence type="ECO:0000256" key="3">
    <source>
        <dbReference type="SAM" id="Phobius"/>
    </source>
</evidence>
<dbReference type="OrthoDB" id="6623990at2"/>
<evidence type="ECO:0000256" key="2">
    <source>
        <dbReference type="ARBA" id="ARBA00007400"/>
    </source>
</evidence>
<keyword evidence="3" id="KW-0472">Membrane</keyword>
<feature type="transmembrane region" description="Helical" evidence="3">
    <location>
        <begin position="294"/>
        <end position="314"/>
    </location>
</feature>
<proteinExistence type="inferred from homology"/>
<accession>A0A172ZI29</accession>
<dbReference type="EMBL" id="CP013023">
    <property type="protein sequence ID" value="ANF96947.1"/>
    <property type="molecule type" value="Genomic_DNA"/>
</dbReference>
<feature type="transmembrane region" description="Helical" evidence="3">
    <location>
        <begin position="263"/>
        <end position="282"/>
    </location>
</feature>
<dbReference type="AlphaFoldDB" id="A0A172ZI29"/>
<protein>
    <submittedName>
        <fullName evidence="5">Fucose 4-O-acetylase</fullName>
    </submittedName>
</protein>
<dbReference type="STRING" id="1616788.AR543_13655"/>
<dbReference type="Pfam" id="PF01757">
    <property type="entry name" value="Acyl_transf_3"/>
    <property type="match status" value="1"/>
</dbReference>
<name>A0A172ZI29_9BACL</name>
<evidence type="ECO:0000259" key="4">
    <source>
        <dbReference type="Pfam" id="PF01757"/>
    </source>
</evidence>
<feature type="domain" description="Acyltransferase 3" evidence="4">
    <location>
        <begin position="6"/>
        <end position="307"/>
    </location>
</feature>
<feature type="transmembrane region" description="Helical" evidence="3">
    <location>
        <begin position="98"/>
        <end position="117"/>
    </location>
</feature>
<feature type="transmembrane region" description="Helical" evidence="3">
    <location>
        <begin position="223"/>
        <end position="247"/>
    </location>
</feature>
<keyword evidence="6" id="KW-1185">Reference proteome</keyword>